<dbReference type="GO" id="GO:0022857">
    <property type="term" value="F:transmembrane transporter activity"/>
    <property type="evidence" value="ECO:0007669"/>
    <property type="project" value="InterPro"/>
</dbReference>
<dbReference type="GO" id="GO:0005886">
    <property type="term" value="C:plasma membrane"/>
    <property type="evidence" value="ECO:0007669"/>
    <property type="project" value="UniProtKB-SubCell"/>
</dbReference>
<dbReference type="SUPFAM" id="SSF103473">
    <property type="entry name" value="MFS general substrate transporter"/>
    <property type="match status" value="1"/>
</dbReference>
<dbReference type="PANTHER" id="PTHR42718:SF42">
    <property type="entry name" value="EXPORT PROTEIN"/>
    <property type="match status" value="1"/>
</dbReference>
<evidence type="ECO:0000313" key="7">
    <source>
        <dbReference type="EMBL" id="QHC55760.1"/>
    </source>
</evidence>
<dbReference type="InterPro" id="IPR036259">
    <property type="entry name" value="MFS_trans_sf"/>
</dbReference>
<name>A0AAE6V6C1_9MICO</name>
<feature type="transmembrane region" description="Helical" evidence="5">
    <location>
        <begin position="430"/>
        <end position="449"/>
    </location>
</feature>
<feature type="transmembrane region" description="Helical" evidence="5">
    <location>
        <begin position="364"/>
        <end position="386"/>
    </location>
</feature>
<evidence type="ECO:0000259" key="6">
    <source>
        <dbReference type="PROSITE" id="PS50850"/>
    </source>
</evidence>
<keyword evidence="3 5" id="KW-1133">Transmembrane helix</keyword>
<dbReference type="PROSITE" id="PS50850">
    <property type="entry name" value="MFS"/>
    <property type="match status" value="1"/>
</dbReference>
<feature type="transmembrane region" description="Helical" evidence="5">
    <location>
        <begin position="84"/>
        <end position="108"/>
    </location>
</feature>
<dbReference type="InterPro" id="IPR011701">
    <property type="entry name" value="MFS"/>
</dbReference>
<keyword evidence="4 5" id="KW-0472">Membrane</keyword>
<sequence length="467" mass="47109">MTAAADSSAARRRAVLVVAVLASFVAFLDGTVVTVALPAITRELGGGLAVQQWVVDGYLITLGALILVAGSLADRIGRARSMAIGLVGFGVTSLFCALAPTAEVLIVARMLQGAAGAILVPSSLALIIATVHGAAQGRTIGAWTAWTGTATIAGPVIGGLLVDAGSWRYVFALNVLPIVVTLVLLRRLGPVDSGSRVPIDGVGAVLGVIGLGGPVFALIEQERLGLAHPLVLAALIGGVAALVAFVLWERRTPHPMLPLSLFSSRTFTVGNISTAFVYGALSFGFFALGLFLQQTLGYSATLAGLATLPPTVLLLLLSQVSGSLSARVGPRLFMGVGPLVAGAGFLLLSFAGESADYVTQLLPGILLFGLGLAVTVAPLTSTILGAVTDGHSGVGSAVNNAVSRIAGLVAIAATSLVVGDSLDAEGFSRAAVTTAVLLVAGGVVSLVGIRNPERLDPAPADSARRGR</sequence>
<feature type="transmembrane region" description="Helical" evidence="5">
    <location>
        <begin position="332"/>
        <end position="352"/>
    </location>
</feature>
<dbReference type="Pfam" id="PF07690">
    <property type="entry name" value="MFS_1"/>
    <property type="match status" value="1"/>
</dbReference>
<dbReference type="KEGG" id="rte:GSU10_09045"/>
<evidence type="ECO:0000256" key="4">
    <source>
        <dbReference type="ARBA" id="ARBA00023136"/>
    </source>
</evidence>
<feature type="transmembrane region" description="Helical" evidence="5">
    <location>
        <begin position="398"/>
        <end position="418"/>
    </location>
</feature>
<feature type="transmembrane region" description="Helical" evidence="5">
    <location>
        <begin position="14"/>
        <end position="41"/>
    </location>
</feature>
<organism evidence="7 8">
    <name type="scientific">Rathayibacter tanaceti</name>
    <dbReference type="NCBI Taxonomy" id="1671680"/>
    <lineage>
        <taxon>Bacteria</taxon>
        <taxon>Bacillati</taxon>
        <taxon>Actinomycetota</taxon>
        <taxon>Actinomycetes</taxon>
        <taxon>Micrococcales</taxon>
        <taxon>Microbacteriaceae</taxon>
        <taxon>Rathayibacter</taxon>
    </lineage>
</organism>
<feature type="transmembrane region" description="Helical" evidence="5">
    <location>
        <begin position="142"/>
        <end position="161"/>
    </location>
</feature>
<gene>
    <name evidence="7" type="ORF">GSU10_09045</name>
</gene>
<feature type="transmembrane region" description="Helical" evidence="5">
    <location>
        <begin position="114"/>
        <end position="135"/>
    </location>
</feature>
<feature type="transmembrane region" description="Helical" evidence="5">
    <location>
        <begin position="53"/>
        <end position="72"/>
    </location>
</feature>
<feature type="transmembrane region" description="Helical" evidence="5">
    <location>
        <begin position="269"/>
        <end position="292"/>
    </location>
</feature>
<dbReference type="Proteomes" id="UP000465031">
    <property type="component" value="Chromosome"/>
</dbReference>
<evidence type="ECO:0000256" key="1">
    <source>
        <dbReference type="ARBA" id="ARBA00004651"/>
    </source>
</evidence>
<evidence type="ECO:0000313" key="8">
    <source>
        <dbReference type="Proteomes" id="UP000465031"/>
    </source>
</evidence>
<feature type="transmembrane region" description="Helical" evidence="5">
    <location>
        <begin position="225"/>
        <end position="248"/>
    </location>
</feature>
<feature type="domain" description="Major facilitator superfamily (MFS) profile" evidence="6">
    <location>
        <begin position="15"/>
        <end position="453"/>
    </location>
</feature>
<dbReference type="RefSeq" id="WP_132504149.1">
    <property type="nucleotide sequence ID" value="NZ_CP047186.1"/>
</dbReference>
<comment type="subcellular location">
    <subcellularLocation>
        <location evidence="1">Cell membrane</location>
        <topology evidence="1">Multi-pass membrane protein</topology>
    </subcellularLocation>
</comment>
<dbReference type="AlphaFoldDB" id="A0AAE6V6C1"/>
<evidence type="ECO:0000256" key="5">
    <source>
        <dbReference type="SAM" id="Phobius"/>
    </source>
</evidence>
<dbReference type="Gene3D" id="1.20.1720.10">
    <property type="entry name" value="Multidrug resistance protein D"/>
    <property type="match status" value="1"/>
</dbReference>
<feature type="transmembrane region" description="Helical" evidence="5">
    <location>
        <begin position="167"/>
        <end position="185"/>
    </location>
</feature>
<dbReference type="Gene3D" id="1.20.1250.20">
    <property type="entry name" value="MFS general substrate transporter like domains"/>
    <property type="match status" value="1"/>
</dbReference>
<feature type="transmembrane region" description="Helical" evidence="5">
    <location>
        <begin position="197"/>
        <end position="219"/>
    </location>
</feature>
<evidence type="ECO:0000256" key="3">
    <source>
        <dbReference type="ARBA" id="ARBA00022989"/>
    </source>
</evidence>
<keyword evidence="2 5" id="KW-0812">Transmembrane</keyword>
<dbReference type="EMBL" id="CP047186">
    <property type="protein sequence ID" value="QHC55760.1"/>
    <property type="molecule type" value="Genomic_DNA"/>
</dbReference>
<accession>A0AAE6V6C1</accession>
<proteinExistence type="predicted"/>
<dbReference type="PRINTS" id="PR01036">
    <property type="entry name" value="TCRTETB"/>
</dbReference>
<evidence type="ECO:0000256" key="2">
    <source>
        <dbReference type="ARBA" id="ARBA00022692"/>
    </source>
</evidence>
<reference evidence="8" key="1">
    <citation type="submission" date="2019-12" db="EMBL/GenBank/DDBJ databases">
        <title>Complete and draft genome sequences of new strains and members of some known species of the genus Rathayibacter isolated from plants.</title>
        <authorList>
            <person name="Tarlachkov S.V."/>
            <person name="Starodumova I.P."/>
            <person name="Dorofeeva L.V."/>
            <person name="Prisyazhnaya N.V."/>
            <person name="Leyn S."/>
            <person name="Zlamal J."/>
            <person name="Elan M."/>
            <person name="Osterman A.L."/>
            <person name="Nadler S."/>
            <person name="Subbotin S.A."/>
            <person name="Evtushenko L.I."/>
        </authorList>
    </citation>
    <scope>NUCLEOTIDE SEQUENCE [LARGE SCALE GENOMIC DNA]</scope>
    <source>
        <strain evidence="8">VKM Ac-2761</strain>
    </source>
</reference>
<dbReference type="InterPro" id="IPR020846">
    <property type="entry name" value="MFS_dom"/>
</dbReference>
<protein>
    <submittedName>
        <fullName evidence="7">MFS transporter</fullName>
    </submittedName>
</protein>
<dbReference type="CDD" id="cd17321">
    <property type="entry name" value="MFS_MMR_MDR_like"/>
    <property type="match status" value="1"/>
</dbReference>
<feature type="transmembrane region" description="Helical" evidence="5">
    <location>
        <begin position="298"/>
        <end position="320"/>
    </location>
</feature>
<dbReference type="PANTHER" id="PTHR42718">
    <property type="entry name" value="MAJOR FACILITATOR SUPERFAMILY MULTIDRUG TRANSPORTER MFSC"/>
    <property type="match status" value="1"/>
</dbReference>